<keyword evidence="5 7" id="KW-0443">Lipid metabolism</keyword>
<evidence type="ECO:0000256" key="2">
    <source>
        <dbReference type="ARBA" id="ARBA00022556"/>
    </source>
</evidence>
<dbReference type="PANTHER" id="PTHR43378:SF2">
    <property type="entry name" value="UDP-3-O-ACYLGLUCOSAMINE N-ACYLTRANSFERASE 1, MITOCHONDRIAL-RELATED"/>
    <property type="match status" value="1"/>
</dbReference>
<accession>A0ABS0AIA5</accession>
<dbReference type="InterPro" id="IPR007691">
    <property type="entry name" value="LpxD"/>
</dbReference>
<dbReference type="Pfam" id="PF04613">
    <property type="entry name" value="LpxD"/>
    <property type="match status" value="1"/>
</dbReference>
<dbReference type="InterPro" id="IPR001451">
    <property type="entry name" value="Hexapep"/>
</dbReference>
<dbReference type="Gene3D" id="3.40.1390.10">
    <property type="entry name" value="MurE/MurF, N-terminal domain"/>
    <property type="match status" value="1"/>
</dbReference>
<keyword evidence="1 7" id="KW-0444">Lipid biosynthesis</keyword>
<comment type="similarity">
    <text evidence="7">Belongs to the transferase hexapeptide repeat family. LpxD subfamily.</text>
</comment>
<gene>
    <name evidence="7" type="primary">lpxD</name>
    <name evidence="9" type="ORF">ISO4_02472</name>
</gene>
<dbReference type="InterPro" id="IPR018357">
    <property type="entry name" value="Hexapep_transf_CS"/>
</dbReference>
<dbReference type="InterPro" id="IPR020573">
    <property type="entry name" value="UDP_GlcNAc_AcTrfase_non-rep"/>
</dbReference>
<keyword evidence="3 7" id="KW-0808">Transferase</keyword>
<dbReference type="EMBL" id="ARXR01000024">
    <property type="protein sequence ID" value="MBF5053870.1"/>
    <property type="molecule type" value="Genomic_DNA"/>
</dbReference>
<comment type="catalytic activity">
    <reaction evidence="7">
        <text>a UDP-3-O-[(3R)-3-hydroxyacyl]-alpha-D-glucosamine + a (3R)-hydroxyacyl-[ACP] = a UDP-2-N,3-O-bis[(3R)-3-hydroxyacyl]-alpha-D-glucosamine + holo-[ACP] + H(+)</text>
        <dbReference type="Rhea" id="RHEA:53836"/>
        <dbReference type="Rhea" id="RHEA-COMP:9685"/>
        <dbReference type="Rhea" id="RHEA-COMP:9945"/>
        <dbReference type="ChEBI" id="CHEBI:15378"/>
        <dbReference type="ChEBI" id="CHEBI:64479"/>
        <dbReference type="ChEBI" id="CHEBI:78827"/>
        <dbReference type="ChEBI" id="CHEBI:137740"/>
        <dbReference type="ChEBI" id="CHEBI:137748"/>
        <dbReference type="EC" id="2.3.1.191"/>
    </reaction>
</comment>
<keyword evidence="4 7" id="KW-0677">Repeat</keyword>
<keyword evidence="10" id="KW-1185">Reference proteome</keyword>
<dbReference type="NCBIfam" id="NF002060">
    <property type="entry name" value="PRK00892.1"/>
    <property type="match status" value="1"/>
</dbReference>
<dbReference type="SUPFAM" id="SSF51161">
    <property type="entry name" value="Trimeric LpxA-like enzymes"/>
    <property type="match status" value="1"/>
</dbReference>
<evidence type="ECO:0000313" key="10">
    <source>
        <dbReference type="Proteomes" id="UP000644441"/>
    </source>
</evidence>
<name>A0ABS0AIA5_9GAMM</name>
<comment type="caution">
    <text evidence="9">The sequence shown here is derived from an EMBL/GenBank/DDBJ whole genome shotgun (WGS) entry which is preliminary data.</text>
</comment>
<dbReference type="NCBIfam" id="TIGR01853">
    <property type="entry name" value="lipid_A_lpxD"/>
    <property type="match status" value="1"/>
</dbReference>
<comment type="function">
    <text evidence="7">Catalyzes the N-acylation of UDP-3-O-acylglucosamine using 3-hydroxyacyl-ACP as the acyl donor. Is involved in the biosynthesis of lipid A, a phosphorylated glycolipid that anchors the lipopolysaccharide to the outer membrane of the cell.</text>
</comment>
<keyword evidence="6 7" id="KW-0012">Acyltransferase</keyword>
<dbReference type="PANTHER" id="PTHR43378">
    <property type="entry name" value="UDP-3-O-ACYLGLUCOSAMINE N-ACYLTRANSFERASE"/>
    <property type="match status" value="1"/>
</dbReference>
<evidence type="ECO:0000313" key="9">
    <source>
        <dbReference type="EMBL" id="MBF5053870.1"/>
    </source>
</evidence>
<dbReference type="Gene3D" id="1.20.5.170">
    <property type="match status" value="1"/>
</dbReference>
<dbReference type="CDD" id="cd03352">
    <property type="entry name" value="LbH_LpxD"/>
    <property type="match status" value="1"/>
</dbReference>
<dbReference type="PROSITE" id="PS00101">
    <property type="entry name" value="HEXAPEP_TRANSFERASES"/>
    <property type="match status" value="1"/>
</dbReference>
<sequence length="343" mass="35255">MPVTAPKTVRLDVLARELGAELHGPGDLEVTGLGTLGAAGPGQLTFLANPRYRAHLENSRAGAVLLRADQLDVCPVAALVVKDPYLAYAKASHFFDTASVPAAGVHAAACVAEDAVVPTSASVGPNAVIEAGVVLGEGVVIGANSVVGAGSSLGDGCRIWPNVTIYHGVHIGPRSIIHANCVLGADGFGFAPTASGWSKIAQVGGVRIGADVEIGAGTTVDRGAIDDTVIGDGVILDNQIQVAHNVVIGDHTAVAGKVGIAGSSRIGAYCMIGGAAGISGHLEICDKVQILGMSLVSRSITEPGTYGSALPVDKQDRYRRNVARFRHLDELYRRVLKLERDAE</sequence>
<comment type="subunit">
    <text evidence="7">Homotrimer.</text>
</comment>
<dbReference type="EC" id="2.3.1.191" evidence="7"/>
<dbReference type="RefSeq" id="WP_194856453.1">
    <property type="nucleotide sequence ID" value="NZ_ARXR01000024.1"/>
</dbReference>
<evidence type="ECO:0000256" key="3">
    <source>
        <dbReference type="ARBA" id="ARBA00022679"/>
    </source>
</evidence>
<protein>
    <recommendedName>
        <fullName evidence="7">UDP-3-O-acylglucosamine N-acyltransferase</fullName>
        <ecNumber evidence="7">2.3.1.191</ecNumber>
    </recommendedName>
</protein>
<dbReference type="Proteomes" id="UP000644441">
    <property type="component" value="Unassembled WGS sequence"/>
</dbReference>
<feature type="active site" description="Proton acceptor" evidence="7">
    <location>
        <position position="244"/>
    </location>
</feature>
<evidence type="ECO:0000256" key="4">
    <source>
        <dbReference type="ARBA" id="ARBA00022737"/>
    </source>
</evidence>
<evidence type="ECO:0000256" key="7">
    <source>
        <dbReference type="HAMAP-Rule" id="MF_00523"/>
    </source>
</evidence>
<evidence type="ECO:0000259" key="8">
    <source>
        <dbReference type="Pfam" id="PF04613"/>
    </source>
</evidence>
<keyword evidence="2 7" id="KW-0441">Lipid A biosynthesis</keyword>
<dbReference type="InterPro" id="IPR011004">
    <property type="entry name" value="Trimer_LpxA-like_sf"/>
</dbReference>
<dbReference type="Gene3D" id="2.160.10.10">
    <property type="entry name" value="Hexapeptide repeat proteins"/>
    <property type="match status" value="1"/>
</dbReference>
<feature type="domain" description="UDP-3-O-[3-hydroxymyristoyl] glucosamine N-acyltransferase non-repeat region" evidence="8">
    <location>
        <begin position="27"/>
        <end position="93"/>
    </location>
</feature>
<dbReference type="Pfam" id="PF00132">
    <property type="entry name" value="Hexapep"/>
    <property type="match status" value="2"/>
</dbReference>
<reference evidence="9 10" key="1">
    <citation type="submission" date="2012-09" db="EMBL/GenBank/DDBJ databases">
        <title>Genome Sequence of alkane-degrading Bacterium Alcanivorax venustensis ISO4.</title>
        <authorList>
            <person name="Lai Q."/>
            <person name="Shao Z."/>
        </authorList>
    </citation>
    <scope>NUCLEOTIDE SEQUENCE [LARGE SCALE GENOMIC DNA]</scope>
    <source>
        <strain evidence="9 10">ISO4</strain>
    </source>
</reference>
<organism evidence="9 10">
    <name type="scientific">Alloalcanivorax venustensis ISO4</name>
    <dbReference type="NCBI Taxonomy" id="1177184"/>
    <lineage>
        <taxon>Bacteria</taxon>
        <taxon>Pseudomonadati</taxon>
        <taxon>Pseudomonadota</taxon>
        <taxon>Gammaproteobacteria</taxon>
        <taxon>Oceanospirillales</taxon>
        <taxon>Alcanivoracaceae</taxon>
        <taxon>Alloalcanivorax</taxon>
    </lineage>
</organism>
<dbReference type="HAMAP" id="MF_00523">
    <property type="entry name" value="LpxD"/>
    <property type="match status" value="1"/>
</dbReference>
<proteinExistence type="inferred from homology"/>
<evidence type="ECO:0000256" key="1">
    <source>
        <dbReference type="ARBA" id="ARBA00022516"/>
    </source>
</evidence>
<evidence type="ECO:0000256" key="5">
    <source>
        <dbReference type="ARBA" id="ARBA00023098"/>
    </source>
</evidence>
<evidence type="ECO:0000256" key="6">
    <source>
        <dbReference type="ARBA" id="ARBA00023315"/>
    </source>
</evidence>
<comment type="pathway">
    <text evidence="7">Bacterial outer membrane biogenesis; LPS lipid A biosynthesis.</text>
</comment>